<dbReference type="InterPro" id="IPR017850">
    <property type="entry name" value="Alkaline_phosphatase_core_sf"/>
</dbReference>
<evidence type="ECO:0000256" key="3">
    <source>
        <dbReference type="ARBA" id="ARBA00022729"/>
    </source>
</evidence>
<keyword evidence="10" id="KW-1185">Reference proteome</keyword>
<name>A0A8V1AHD9_CHICK</name>
<feature type="region of interest" description="Disordered" evidence="6">
    <location>
        <begin position="1"/>
        <end position="70"/>
    </location>
</feature>
<keyword evidence="3" id="KW-0732">Signal</keyword>
<evidence type="ECO:0000313" key="9">
    <source>
        <dbReference type="Ensembl" id="ENSGALP00010043568.1"/>
    </source>
</evidence>
<dbReference type="GO" id="GO:0061744">
    <property type="term" value="P:motor behavior"/>
    <property type="evidence" value="ECO:0007669"/>
    <property type="project" value="Ensembl"/>
</dbReference>
<evidence type="ECO:0000259" key="7">
    <source>
        <dbReference type="Pfam" id="PF00884"/>
    </source>
</evidence>
<dbReference type="GeneTree" id="ENSGT00390000013080"/>
<dbReference type="PROSITE" id="PS00523">
    <property type="entry name" value="SULFATASE_1"/>
    <property type="match status" value="1"/>
</dbReference>
<evidence type="ECO:0000256" key="2">
    <source>
        <dbReference type="ARBA" id="ARBA00008779"/>
    </source>
</evidence>
<comment type="similarity">
    <text evidence="2">Belongs to the sulfatase family.</text>
</comment>
<proteinExistence type="evidence at protein level"/>
<feature type="compositionally biased region" description="Pro residues" evidence="6">
    <location>
        <begin position="12"/>
        <end position="24"/>
    </location>
</feature>
<evidence type="ECO:0000256" key="6">
    <source>
        <dbReference type="SAM" id="MobiDB-lite"/>
    </source>
</evidence>
<dbReference type="SMR" id="A0A8V1AHD9"/>
<dbReference type="GO" id="GO:0030200">
    <property type="term" value="P:heparan sulfate proteoglycan catabolic process"/>
    <property type="evidence" value="ECO:0000318"/>
    <property type="project" value="GO_Central"/>
</dbReference>
<keyword evidence="5" id="KW-0325">Glycoprotein</keyword>
<dbReference type="CDD" id="cd16027">
    <property type="entry name" value="SGSH"/>
    <property type="match status" value="1"/>
</dbReference>
<dbReference type="Proteomes" id="UP000000539">
    <property type="component" value="Chromosome 18"/>
</dbReference>
<dbReference type="AlphaFoldDB" id="A0A8V1AHD9"/>
<evidence type="ECO:0000313" key="10">
    <source>
        <dbReference type="Proteomes" id="UP000000539"/>
    </source>
</evidence>
<dbReference type="PANTHER" id="PTHR43108">
    <property type="entry name" value="N-ACETYLGLUCOSAMINE-6-SULFATASE FAMILY MEMBER"/>
    <property type="match status" value="1"/>
</dbReference>
<evidence type="ECO:0000256" key="1">
    <source>
        <dbReference type="ARBA" id="ARBA00001913"/>
    </source>
</evidence>
<keyword evidence="4" id="KW-0378">Hydrolase</keyword>
<dbReference type="SUPFAM" id="SSF53649">
    <property type="entry name" value="Alkaline phosphatase-like"/>
    <property type="match status" value="1"/>
</dbReference>
<reference evidence="9" key="1">
    <citation type="submission" date="2020-11" db="EMBL/GenBank/DDBJ databases">
        <title>Gallus gallus (Chicken) genome, bGalGal1, GRCg7b, maternal haplotype autosomes + Z &amp; W.</title>
        <authorList>
            <person name="Warren W."/>
            <person name="Formenti G."/>
            <person name="Fedrigo O."/>
            <person name="Haase B."/>
            <person name="Mountcastle J."/>
            <person name="Balacco J."/>
            <person name="Tracey A."/>
            <person name="Schneider V."/>
            <person name="Okimoto R."/>
            <person name="Cheng H."/>
            <person name="Hawken R."/>
            <person name="Howe K."/>
            <person name="Jarvis E.D."/>
        </authorList>
    </citation>
    <scope>NUCLEOTIDE SEQUENCE [LARGE SCALE GENOMIC DNA]</scope>
    <source>
        <strain evidence="9">Broiler</strain>
    </source>
</reference>
<comment type="cofactor">
    <cofactor evidence="1">
        <name>Ca(2+)</name>
        <dbReference type="ChEBI" id="CHEBI:29108"/>
    </cofactor>
</comment>
<feature type="domain" description="N-sulphoglucosamine sulphohydrolase C-terminal" evidence="8">
    <location>
        <begin position="495"/>
        <end position="545"/>
    </location>
</feature>
<dbReference type="RefSeq" id="XP_420084.5">
    <property type="nucleotide sequence ID" value="XM_420084.8"/>
</dbReference>
<gene>
    <name evidence="9" type="primary">SGSH</name>
</gene>
<dbReference type="InterPro" id="IPR024607">
    <property type="entry name" value="Sulfatase_CS"/>
</dbReference>
<dbReference type="GO" id="GO:0043202">
    <property type="term" value="C:lysosomal lumen"/>
    <property type="evidence" value="ECO:0007669"/>
    <property type="project" value="Ensembl"/>
</dbReference>
<dbReference type="CTD" id="6448"/>
<dbReference type="FunCoup" id="A0A8V1AHD9">
    <property type="interactions" value="10"/>
</dbReference>
<dbReference type="OMA" id="MAYPMRM"/>
<dbReference type="Ensembl" id="ENSGALT00010070877.1">
    <property type="protein sequence ID" value="ENSGALP00010043568.1"/>
    <property type="gene ID" value="ENSGALG00010029307.1"/>
</dbReference>
<dbReference type="OrthoDB" id="10012954at2759"/>
<dbReference type="PANTHER" id="PTHR43108:SF6">
    <property type="entry name" value="N-SULPHOGLUCOSAMINE SULPHOHYDROLASE"/>
    <property type="match status" value="1"/>
</dbReference>
<evidence type="ECO:0000256" key="4">
    <source>
        <dbReference type="ARBA" id="ARBA00022801"/>
    </source>
</evidence>
<keyword evidence="11" id="KW-1267">Proteomics identification</keyword>
<dbReference type="FunFam" id="3.40.720.10:FF:000026">
    <property type="entry name" value="N-sulphoglucosamine sulphohydrolase"/>
    <property type="match status" value="1"/>
</dbReference>
<dbReference type="GO" id="GO:0008484">
    <property type="term" value="F:sulfuric ester hydrolase activity"/>
    <property type="evidence" value="ECO:0007669"/>
    <property type="project" value="Ensembl"/>
</dbReference>
<evidence type="ECO:0000259" key="8">
    <source>
        <dbReference type="Pfam" id="PF16347"/>
    </source>
</evidence>
<evidence type="ECO:0000256" key="5">
    <source>
        <dbReference type="ARBA" id="ARBA00023180"/>
    </source>
</evidence>
<accession>A0A8V1AHD9</accession>
<dbReference type="Pfam" id="PF16347">
    <property type="entry name" value="SGSH_C"/>
    <property type="match status" value="1"/>
</dbReference>
<feature type="domain" description="Sulfatase N-terminal" evidence="7">
    <location>
        <begin position="97"/>
        <end position="401"/>
    </location>
</feature>
<dbReference type="InterPro" id="IPR000917">
    <property type="entry name" value="Sulfatase_N"/>
</dbReference>
<sequence>MAHFGLTASPAAAPPAGRPAPPAAPDGFGTQTPGALHPAGGPARAGSEPFRPAHVTGAEEELRPPSTAGGGGGVGAMRVWALPLLLGALRLDGAPARNVLLLLADDGGFESGAYNNSAIRTPNLDALARRGLLFQNAFTSVSSCSPSRASVLTGLPQHQNGMYGLHQGVHHFNSFDAVRSLPGLLRQANIRTGIIGKKHVGPEAVYPFDFAYTEENSSVLQVGRNITRIKVLVRRFLQSQDVRPFFLYVAFHDPHRCGHSQPQYGAFCEKFGNGESGMGWIPDWKPQLYRPEDVQVPHFVPDTPAARADLAAQYTTIGRMDQGIGLVLEELRRAGVLNSTLVIYTSDNGIPFPSGRTNLYWSGTAEPLLLSSPEHPGRWGQVSSAFASLLDLTPTILDWFSIPYPSYSIFGTKRVQLTGKSLLPALQSEQPWATAFSSQSHHEATMYYPMRAIQHRQFRLIHNLNYKMPFPIDQDFYVSPTFQDLLNRTRAGQPTHWNKTLHQYYYRDRWELFDCSQDPTESHNLASDPRYAAIFQMLRAQLLKWQWDTGDPWVCAPDAVLEEKLSPQCQPLHNEL</sequence>
<reference evidence="9" key="3">
    <citation type="submission" date="2025-09" db="UniProtKB">
        <authorList>
            <consortium name="Ensembl"/>
        </authorList>
    </citation>
    <scope>IDENTIFICATION</scope>
    <source>
        <strain evidence="9">broiler</strain>
    </source>
</reference>
<evidence type="ECO:0007829" key="11">
    <source>
        <dbReference type="PeptideAtlas" id="A0A8V1AHD9"/>
    </source>
</evidence>
<dbReference type="GO" id="GO:0006027">
    <property type="term" value="P:glycosaminoglycan catabolic process"/>
    <property type="evidence" value="ECO:0000318"/>
    <property type="project" value="GO_Central"/>
</dbReference>
<dbReference type="Gene3D" id="3.40.720.10">
    <property type="entry name" value="Alkaline Phosphatase, subunit A"/>
    <property type="match status" value="1"/>
</dbReference>
<dbReference type="GO" id="GO:0016250">
    <property type="term" value="F:N-sulfoglucosamine sulfohydrolase activity"/>
    <property type="evidence" value="ECO:0000318"/>
    <property type="project" value="GO_Central"/>
</dbReference>
<dbReference type="Pfam" id="PF00884">
    <property type="entry name" value="Sulfatase"/>
    <property type="match status" value="1"/>
</dbReference>
<organism evidence="9 10">
    <name type="scientific">Gallus gallus</name>
    <name type="common">Chicken</name>
    <dbReference type="NCBI Taxonomy" id="9031"/>
    <lineage>
        <taxon>Eukaryota</taxon>
        <taxon>Metazoa</taxon>
        <taxon>Chordata</taxon>
        <taxon>Craniata</taxon>
        <taxon>Vertebrata</taxon>
        <taxon>Euteleostomi</taxon>
        <taxon>Archelosauria</taxon>
        <taxon>Archosauria</taxon>
        <taxon>Dinosauria</taxon>
        <taxon>Saurischia</taxon>
        <taxon>Theropoda</taxon>
        <taxon>Coelurosauria</taxon>
        <taxon>Aves</taxon>
        <taxon>Neognathae</taxon>
        <taxon>Galloanserae</taxon>
        <taxon>Galliformes</taxon>
        <taxon>Phasianidae</taxon>
        <taxon>Phasianinae</taxon>
        <taxon>Gallus</taxon>
    </lineage>
</organism>
<dbReference type="GeneID" id="422081"/>
<dbReference type="GO" id="GO:0008340">
    <property type="term" value="P:determination of adult lifespan"/>
    <property type="evidence" value="ECO:0007669"/>
    <property type="project" value="Ensembl"/>
</dbReference>
<protein>
    <submittedName>
        <fullName evidence="9">N-sulfoglucosamine sulfohydrolase</fullName>
    </submittedName>
</protein>
<dbReference type="InterPro" id="IPR032506">
    <property type="entry name" value="SGSH_C"/>
</dbReference>
<reference evidence="9" key="2">
    <citation type="submission" date="2025-08" db="UniProtKB">
        <authorList>
            <consortium name="Ensembl"/>
        </authorList>
    </citation>
    <scope>IDENTIFICATION</scope>
    <source>
        <strain evidence="9">broiler</strain>
    </source>
</reference>